<accession>A0A7I8VTJ7</accession>
<dbReference type="Pfam" id="PF01565">
    <property type="entry name" value="FAD_binding_4"/>
    <property type="match status" value="1"/>
</dbReference>
<organism evidence="10 11">
    <name type="scientific">Dimorphilus gyrociliatus</name>
    <dbReference type="NCBI Taxonomy" id="2664684"/>
    <lineage>
        <taxon>Eukaryota</taxon>
        <taxon>Metazoa</taxon>
        <taxon>Spiralia</taxon>
        <taxon>Lophotrochozoa</taxon>
        <taxon>Annelida</taxon>
        <taxon>Polychaeta</taxon>
        <taxon>Polychaeta incertae sedis</taxon>
        <taxon>Dinophilidae</taxon>
        <taxon>Dimorphilus</taxon>
    </lineage>
</organism>
<comment type="similarity">
    <text evidence="2">Belongs to the carnitine/choline acetyltransferase family.</text>
</comment>
<dbReference type="EC" id="1.1.3.8" evidence="8"/>
<keyword evidence="8" id="KW-0492">Microsome</keyword>
<keyword evidence="8" id="KW-0285">Flavoprotein</keyword>
<dbReference type="Gene3D" id="1.10.45.10">
    <property type="entry name" value="Vanillyl-alcohol Oxidase, Chain A, domain 4"/>
    <property type="match status" value="1"/>
</dbReference>
<dbReference type="Gene3D" id="3.30.43.10">
    <property type="entry name" value="Uridine Diphospho-n-acetylenolpyruvylglucosamine Reductase, domain 2"/>
    <property type="match status" value="1"/>
</dbReference>
<dbReference type="InterPro" id="IPR042231">
    <property type="entry name" value="Cho/carn_acyl_trans_2"/>
</dbReference>
<evidence type="ECO:0000313" key="10">
    <source>
        <dbReference type="EMBL" id="CAD5119644.1"/>
    </source>
</evidence>
<evidence type="ECO:0000256" key="6">
    <source>
        <dbReference type="ARBA" id="ARBA00023315"/>
    </source>
</evidence>
<dbReference type="Pfam" id="PF07787">
    <property type="entry name" value="TMEM43"/>
    <property type="match status" value="1"/>
</dbReference>
<keyword evidence="8" id="KW-0060">Ascorbate biosynthesis</keyword>
<comment type="caution">
    <text evidence="8">Lacks conserved residue(s) required for the propagation of feature annotation.</text>
</comment>
<keyword evidence="4 8" id="KW-0560">Oxidoreductase</keyword>
<comment type="catalytic activity">
    <reaction evidence="8">
        <text>L-gulono-1,4-lactone + O2 = L-ascorbate + H2O2 + H(+)</text>
        <dbReference type="Rhea" id="RHEA:32363"/>
        <dbReference type="ChEBI" id="CHEBI:15378"/>
        <dbReference type="ChEBI" id="CHEBI:15379"/>
        <dbReference type="ChEBI" id="CHEBI:16240"/>
        <dbReference type="ChEBI" id="CHEBI:17587"/>
        <dbReference type="ChEBI" id="CHEBI:38290"/>
        <dbReference type="EC" id="1.1.3.8"/>
    </reaction>
</comment>
<evidence type="ECO:0000256" key="8">
    <source>
        <dbReference type="RuleBase" id="RU367158"/>
    </source>
</evidence>
<dbReference type="InterPro" id="IPR006094">
    <property type="entry name" value="Oxid_FAD_bind_N"/>
</dbReference>
<evidence type="ECO:0000256" key="2">
    <source>
        <dbReference type="ARBA" id="ARBA00005232"/>
    </source>
</evidence>
<comment type="similarity">
    <text evidence="8">Belongs to the oxygen-dependent FAD-linked oxidoreductase family.</text>
</comment>
<dbReference type="SUPFAM" id="SSF52777">
    <property type="entry name" value="CoA-dependent acyltransferases"/>
    <property type="match status" value="2"/>
</dbReference>
<dbReference type="EMBL" id="CAJFCJ010000010">
    <property type="protein sequence ID" value="CAD5119644.1"/>
    <property type="molecule type" value="Genomic_DNA"/>
</dbReference>
<dbReference type="PANTHER" id="PTHR22589:SF16">
    <property type="entry name" value="CARNITINE O-PALMITOYLTRANSFERASE 2, MITOCHONDRIAL"/>
    <property type="match status" value="1"/>
</dbReference>
<comment type="function">
    <text evidence="8">Oxidizes L-gulono-1,4-lactone to hydrogen peroxide and L-xylo-hexulonolactone which spontaneously isomerizes to L-ascorbate.</text>
</comment>
<comment type="cofactor">
    <cofactor evidence="8">
        <name>FAD</name>
        <dbReference type="ChEBI" id="CHEBI:57692"/>
    </cofactor>
</comment>
<comment type="subcellular location">
    <subcellularLocation>
        <location evidence="1">Membrane</location>
    </subcellularLocation>
    <subcellularLocation>
        <location evidence="8">Microsome membrane</location>
        <topology evidence="8">Single-pass membrane protein</topology>
    </subcellularLocation>
    <subcellularLocation>
        <location evidence="8">Endoplasmic reticulum membrane</location>
        <topology evidence="8">Single-pass membrane protein</topology>
    </subcellularLocation>
</comment>
<dbReference type="GO" id="GO:0006635">
    <property type="term" value="P:fatty acid beta-oxidation"/>
    <property type="evidence" value="ECO:0007669"/>
    <property type="project" value="TreeGrafter"/>
</dbReference>
<dbReference type="GO" id="GO:0004095">
    <property type="term" value="F:carnitine O-palmitoyltransferase activity"/>
    <property type="evidence" value="ECO:0007669"/>
    <property type="project" value="TreeGrafter"/>
</dbReference>
<name>A0A7I8VTJ7_9ANNE</name>
<keyword evidence="8" id="KW-0812">Transmembrane</keyword>
<proteinExistence type="inferred from homology"/>
<dbReference type="SUPFAM" id="SSF56176">
    <property type="entry name" value="FAD-binding/transporter-associated domain-like"/>
    <property type="match status" value="1"/>
</dbReference>
<dbReference type="GO" id="GO:0071949">
    <property type="term" value="F:FAD binding"/>
    <property type="evidence" value="ECO:0007669"/>
    <property type="project" value="UniProtKB-UniRule"/>
</dbReference>
<keyword evidence="8" id="KW-0274">FAD</keyword>
<evidence type="ECO:0000256" key="1">
    <source>
        <dbReference type="ARBA" id="ARBA00004370"/>
    </source>
</evidence>
<feature type="active site" description="Proton acceptor" evidence="7">
    <location>
        <position position="714"/>
    </location>
</feature>
<dbReference type="UniPathway" id="UPA00991">
    <property type="reaction ID" value="UER00939"/>
</dbReference>
<dbReference type="InterPro" id="IPR016171">
    <property type="entry name" value="Vanillyl_alc_oxidase_C-sub2"/>
</dbReference>
<dbReference type="InterPro" id="IPR016169">
    <property type="entry name" value="FAD-bd_PCMH_sub2"/>
</dbReference>
<comment type="caution">
    <text evidence="10">The sequence shown here is derived from an EMBL/GenBank/DDBJ whole genome shotgun (WGS) entry which is preliminary data.</text>
</comment>
<keyword evidence="8" id="KW-1133">Transmembrane helix</keyword>
<dbReference type="Gene3D" id="3.30.70.2520">
    <property type="match status" value="1"/>
</dbReference>
<evidence type="ECO:0000259" key="9">
    <source>
        <dbReference type="PROSITE" id="PS51387"/>
    </source>
</evidence>
<gene>
    <name evidence="10" type="ORF">DGYR_LOCUS7848</name>
</gene>
<protein>
    <recommendedName>
        <fullName evidence="8">L-gulonolactone oxidase</fullName>
        <shortName evidence="8">LGO</shortName>
        <ecNumber evidence="8">1.1.3.8</ecNumber>
    </recommendedName>
</protein>
<dbReference type="Gene3D" id="3.30.559.10">
    <property type="entry name" value="Chloramphenicol acetyltransferase-like domain"/>
    <property type="match status" value="1"/>
</dbReference>
<keyword evidence="6" id="KW-0012">Acyltransferase</keyword>
<reference evidence="10 11" key="1">
    <citation type="submission" date="2020-08" db="EMBL/GenBank/DDBJ databases">
        <authorList>
            <person name="Hejnol A."/>
        </authorList>
    </citation>
    <scope>NUCLEOTIDE SEQUENCE [LARGE SCALE GENOMIC DNA]</scope>
</reference>
<dbReference type="Gene3D" id="3.30.559.70">
    <property type="entry name" value="Choline/Carnitine o-acyltransferase, domain 2"/>
    <property type="match status" value="1"/>
</dbReference>
<dbReference type="GO" id="GO:0003885">
    <property type="term" value="F:D-arabinono-1,4-lactone oxidase activity"/>
    <property type="evidence" value="ECO:0007669"/>
    <property type="project" value="UniProtKB-UniRule"/>
</dbReference>
<dbReference type="InterPro" id="IPR023213">
    <property type="entry name" value="CAT-like_dom_sf"/>
</dbReference>
<dbReference type="InterPro" id="IPR012430">
    <property type="entry name" value="TMEM43_fam"/>
</dbReference>
<dbReference type="InterPro" id="IPR000542">
    <property type="entry name" value="Carn_acyl_trans"/>
</dbReference>
<dbReference type="PROSITE" id="PS00440">
    <property type="entry name" value="ACYLTRANSF_C_2"/>
    <property type="match status" value="1"/>
</dbReference>
<keyword evidence="11" id="KW-1185">Reference proteome</keyword>
<dbReference type="GO" id="GO:0019853">
    <property type="term" value="P:L-ascorbic acid biosynthetic process"/>
    <property type="evidence" value="ECO:0007669"/>
    <property type="project" value="UniProtKB-KW"/>
</dbReference>
<evidence type="ECO:0000256" key="3">
    <source>
        <dbReference type="ARBA" id="ARBA00022679"/>
    </source>
</evidence>
<dbReference type="Pfam" id="PF04030">
    <property type="entry name" value="ALO"/>
    <property type="match status" value="1"/>
</dbReference>
<evidence type="ECO:0000256" key="7">
    <source>
        <dbReference type="PIRSR" id="PIRSR600542-1"/>
    </source>
</evidence>
<feature type="domain" description="FAD-binding PCMH-type" evidence="9">
    <location>
        <begin position="1026"/>
        <end position="1196"/>
    </location>
</feature>
<dbReference type="InterPro" id="IPR030654">
    <property type="entry name" value="Sugar_lactone_oxidase"/>
</dbReference>
<dbReference type="PANTHER" id="PTHR22589">
    <property type="entry name" value="CARNITINE O-ACYLTRANSFERASE"/>
    <property type="match status" value="1"/>
</dbReference>
<feature type="transmembrane region" description="Helical" evidence="8">
    <location>
        <begin position="1270"/>
        <end position="1293"/>
    </location>
</feature>
<sequence>MYRQHYPDAPGMHNLQYRLRQNAAMEHWSLKTRVKFYLLPLITSSVLCLAALTILIYAEYNSTLFHYASDESSKSVVRLENIFIADESNDGKLVHFTGNLHMKHEAHDPVFDVGFNSAVLQRSVEMYQWVEVEKREETGRSSFSYSKEWREDLVKSFSFERSASHENPKKFSVESEKFLGKNPKIGGFYITEEVLNKLEMSLIMNLPEKPHLKKSDNYYYLNKNSEPQIGDIRANFYIALNNSYGKFSVLAKQHHVSLQPYVTANNVPIAIIERGIHTAEELLHKQSISVSFETNLLRAASFIIFVVSFACVGAKIRYRFGARLYSHSVVTESDVTLLFKILTANTLPYNIIHLAINKLKFNSTRVLSTKADQSDLLPKCTVPSDYFQPSLPRLPIPKLEKTCEKYLASQRVLLNEEAYARTEKLTMNFLQKEGKDLNSRLIKENKRNKHTSYVSGPWFDMYLKDRNGLAFNQNPCIVYKDDPNEKNNDQAIRATNFIVASMKFKKSLESNILRPEVFHLNPEKTNNDQYWKYISWLPRGIATYGSYVKKVFPLDMSQYKNLFNSTRVPRQGKDELYVNKSARHVAVMRKGRFYCFDILNEDGSIVDARQLLSNVRHILRDNRPAPDHPLGYLTSDNRDIWANARDILIAEGNTDAIKLVDDAAFMLTLDDLDTSDNVEIVRNFLHGDGCNRWFDKSFSLILDKNGHAAVNFEHAWGDGVAVVRYFNECFEDTTKNPRVNGGVEYDLPSSQVKPIEFNLNDKLKSIIDSSKQKFDDKVDSLTLNYSQVLGTGRKTCKAMKISPDAMMQLLFQMTFYKMHGQVVPTYESCSTAIYKHGRTETIRPATLATKTACELFSKTTGTLPSSSELQEAVRKCSTVHTELTKHAAMGKGWDRHLFALKNLATQSGDALPEIFQDPAYVKINQNVISTSTLTSSALLIGSFGPVVRDGFGIGYGIERDQLGCTVSAYPERDSGAFVETFKSCVDDIVKAFNISTMARKSINDNLGDIKIEGQKRYKFENWSKTFSCNPELYFEPKNVEEIKSILRLAKQNNKKIRISGNGHSPSDIPCTDDYMISLKAMNKIIRLDKKNMTVKCEAGTETTALNEILEENDLCLSLLGSISDATIAGMLLTAYHGSGINYKCLTSTVLEMEVLTSDGEIVYFNRENDEVEFKAACVSLGCMGIVLTVTIQCEKLYSIRQNRELGQLTDVLNNLDDHLNQSDHFKFYWIPHTENVVIDHQYRCPKNEEKRIRSSDYIRDVLLNYHLLQFLYWICLFIPQLIVLVNRFVALLFRKPRLDYDIGYKIFNFDCLFSQHVMEWAFPQDKTADVLYELKAWLKKNNFYAHSWVEVRFTAPDDLLLSPSFERKSAWINIIMLRPYYKEVEYERYWNAFEDIARKYGARPHWAKPCNFSGGDFRKIYPEWDKFRAIRDKYDPKGIFLNQRLQKLFVTDN</sequence>
<feature type="transmembrane region" description="Helical" evidence="8">
    <location>
        <begin position="36"/>
        <end position="58"/>
    </location>
</feature>
<keyword evidence="5 8" id="KW-0472">Membrane</keyword>
<dbReference type="Pfam" id="PF00755">
    <property type="entry name" value="Carn_acyltransf"/>
    <property type="match status" value="1"/>
</dbReference>
<dbReference type="GO" id="GO:0005789">
    <property type="term" value="C:endoplasmic reticulum membrane"/>
    <property type="evidence" value="ECO:0007669"/>
    <property type="project" value="UniProtKB-SubCell"/>
</dbReference>
<dbReference type="NCBIfam" id="TIGR01678">
    <property type="entry name" value="FAD_lactone_ox"/>
    <property type="match status" value="1"/>
</dbReference>
<dbReference type="InterPro" id="IPR036318">
    <property type="entry name" value="FAD-bd_PCMH-like_sf"/>
</dbReference>
<dbReference type="PROSITE" id="PS51387">
    <property type="entry name" value="FAD_PCMH"/>
    <property type="match status" value="1"/>
</dbReference>
<comment type="pathway">
    <text evidence="8">Cofactor biosynthesis; L-ascorbate biosynthesis via UDP-alpha-D-glucuronate pathway; L-ascorbate from UDP-alpha-D-glucuronate: step 4/4.</text>
</comment>
<dbReference type="GO" id="GO:0005739">
    <property type="term" value="C:mitochondrion"/>
    <property type="evidence" value="ECO:0007669"/>
    <property type="project" value="TreeGrafter"/>
</dbReference>
<keyword evidence="3" id="KW-0808">Transferase</keyword>
<dbReference type="InterPro" id="IPR016167">
    <property type="entry name" value="FAD-bd_PCMH_sub1"/>
</dbReference>
<dbReference type="Proteomes" id="UP000549394">
    <property type="component" value="Unassembled WGS sequence"/>
</dbReference>
<dbReference type="InterPro" id="IPR007173">
    <property type="entry name" value="ALO_C"/>
</dbReference>
<evidence type="ECO:0000313" key="11">
    <source>
        <dbReference type="Proteomes" id="UP000549394"/>
    </source>
</evidence>
<dbReference type="GO" id="GO:0050105">
    <property type="term" value="F:L-gulonolactone oxidase activity"/>
    <property type="evidence" value="ECO:0007669"/>
    <property type="project" value="UniProtKB-EC"/>
</dbReference>
<dbReference type="InterPro" id="IPR039551">
    <property type="entry name" value="Cho/carn_acyl_trans"/>
</dbReference>
<evidence type="ECO:0000256" key="5">
    <source>
        <dbReference type="ARBA" id="ARBA00023136"/>
    </source>
</evidence>
<dbReference type="InterPro" id="IPR016166">
    <property type="entry name" value="FAD-bd_PCMH"/>
</dbReference>
<dbReference type="Gene3D" id="3.30.465.10">
    <property type="match status" value="1"/>
</dbReference>
<dbReference type="OrthoDB" id="240216at2759"/>
<keyword evidence="8" id="KW-0256">Endoplasmic reticulum</keyword>
<evidence type="ECO:0000256" key="4">
    <source>
        <dbReference type="ARBA" id="ARBA00023002"/>
    </source>
</evidence>